<reference evidence="1 2" key="1">
    <citation type="submission" date="2016-08" db="EMBL/GenBank/DDBJ databases">
        <title>Draft genome of the agarase producing Sphingomonas sp. MCT13.</title>
        <authorList>
            <person name="D'Andrea M.M."/>
            <person name="Rossolini G.M."/>
            <person name="Thaller M.C."/>
        </authorList>
    </citation>
    <scope>NUCLEOTIDE SEQUENCE [LARGE SCALE GENOMIC DNA]</scope>
    <source>
        <strain evidence="1 2">MCT13</strain>
    </source>
</reference>
<dbReference type="OrthoDB" id="7574136at2"/>
<comment type="caution">
    <text evidence="1">The sequence shown here is derived from an EMBL/GenBank/DDBJ whole genome shotgun (WGS) entry which is preliminary data.</text>
</comment>
<name>A0A1E3M1D7_9SPHN</name>
<dbReference type="AlphaFoldDB" id="A0A1E3M1D7"/>
<dbReference type="STRING" id="1888892.BFL28_11385"/>
<evidence type="ECO:0000313" key="2">
    <source>
        <dbReference type="Proteomes" id="UP000094487"/>
    </source>
</evidence>
<dbReference type="Proteomes" id="UP000094487">
    <property type="component" value="Unassembled WGS sequence"/>
</dbReference>
<proteinExistence type="predicted"/>
<dbReference type="EMBL" id="MDDS01000007">
    <property type="protein sequence ID" value="ODP39155.1"/>
    <property type="molecule type" value="Genomic_DNA"/>
</dbReference>
<gene>
    <name evidence="1" type="ORF">BFL28_11385</name>
</gene>
<evidence type="ECO:0000313" key="1">
    <source>
        <dbReference type="EMBL" id="ODP39155.1"/>
    </source>
</evidence>
<protein>
    <submittedName>
        <fullName evidence="1">Uncharacterized protein</fullName>
    </submittedName>
</protein>
<keyword evidence="2" id="KW-1185">Reference proteome</keyword>
<sequence length="67" mass="7787">MVWGLAEEDAMRKLGLNEKRARTKTVRRQHWAKRLIRPSTLKTVVALGRVVVQLLHIALSIIKVFRQ</sequence>
<accession>A0A1E3M1D7</accession>
<organism evidence="1 2">
    <name type="scientific">Sphingomonas turrisvirgatae</name>
    <dbReference type="NCBI Taxonomy" id="1888892"/>
    <lineage>
        <taxon>Bacteria</taxon>
        <taxon>Pseudomonadati</taxon>
        <taxon>Pseudomonadota</taxon>
        <taxon>Alphaproteobacteria</taxon>
        <taxon>Sphingomonadales</taxon>
        <taxon>Sphingomonadaceae</taxon>
        <taxon>Sphingomonas</taxon>
    </lineage>
</organism>